<protein>
    <recommendedName>
        <fullName evidence="3">Helix-turn-helix conjugative transposon-like domain-containing protein</fullName>
    </recommendedName>
</protein>
<organism evidence="1 2">
    <name type="scientific">Clostridium oceanicum</name>
    <dbReference type="NCBI Taxonomy" id="1543"/>
    <lineage>
        <taxon>Bacteria</taxon>
        <taxon>Bacillati</taxon>
        <taxon>Bacillota</taxon>
        <taxon>Clostridia</taxon>
        <taxon>Eubacteriales</taxon>
        <taxon>Clostridiaceae</taxon>
        <taxon>Clostridium</taxon>
    </lineage>
</organism>
<evidence type="ECO:0008006" key="3">
    <source>
        <dbReference type="Google" id="ProtNLM"/>
    </source>
</evidence>
<gene>
    <name evidence="1" type="ORF">GCM10008906_08730</name>
</gene>
<keyword evidence="2" id="KW-1185">Reference proteome</keyword>
<proteinExistence type="predicted"/>
<reference evidence="1 2" key="1">
    <citation type="journal article" date="2019" name="Int. J. Syst. Evol. Microbiol.">
        <title>The Global Catalogue of Microorganisms (GCM) 10K type strain sequencing project: providing services to taxonomists for standard genome sequencing and annotation.</title>
        <authorList>
            <consortium name="The Broad Institute Genomics Platform"/>
            <consortium name="The Broad Institute Genome Sequencing Center for Infectious Disease"/>
            <person name="Wu L."/>
            <person name="Ma J."/>
        </authorList>
    </citation>
    <scope>NUCLEOTIDE SEQUENCE [LARGE SCALE GENOMIC DNA]</scope>
    <source>
        <strain evidence="1 2">JCM 1407</strain>
    </source>
</reference>
<evidence type="ECO:0000313" key="1">
    <source>
        <dbReference type="EMBL" id="GAA0735255.1"/>
    </source>
</evidence>
<dbReference type="EMBL" id="BAAACG010000006">
    <property type="protein sequence ID" value="GAA0735255.1"/>
    <property type="molecule type" value="Genomic_DNA"/>
</dbReference>
<sequence>MYRLLKKYRAGDKKVIEKIIEGFVPLILKESSRYIVKCYDYEDLVQHG</sequence>
<name>A0ABN1JBQ3_9CLOT</name>
<dbReference type="Proteomes" id="UP001501510">
    <property type="component" value="Unassembled WGS sequence"/>
</dbReference>
<evidence type="ECO:0000313" key="2">
    <source>
        <dbReference type="Proteomes" id="UP001501510"/>
    </source>
</evidence>
<dbReference type="InterPro" id="IPR013325">
    <property type="entry name" value="RNA_pol_sigma_r2"/>
</dbReference>
<dbReference type="SUPFAM" id="SSF88946">
    <property type="entry name" value="Sigma2 domain of RNA polymerase sigma factors"/>
    <property type="match status" value="1"/>
</dbReference>
<comment type="caution">
    <text evidence="1">The sequence shown here is derived from an EMBL/GenBank/DDBJ whole genome shotgun (WGS) entry which is preliminary data.</text>
</comment>
<accession>A0ABN1JBQ3</accession>